<dbReference type="GO" id="GO:0101004">
    <property type="term" value="C:cytolytic granule membrane"/>
    <property type="evidence" value="ECO:0007669"/>
    <property type="project" value="UniProtKB-SubCell"/>
</dbReference>
<keyword evidence="5" id="KW-0204">Cytolysis</keyword>
<evidence type="ECO:0000256" key="13">
    <source>
        <dbReference type="ARBA" id="ARBA00077660"/>
    </source>
</evidence>
<dbReference type="FunFam" id="1.20.140.150:FF:000033">
    <property type="entry name" value="Natural killer cell granule protein 7"/>
    <property type="match status" value="1"/>
</dbReference>
<evidence type="ECO:0000256" key="14">
    <source>
        <dbReference type="SAM" id="Phobius"/>
    </source>
</evidence>
<evidence type="ECO:0000256" key="12">
    <source>
        <dbReference type="ARBA" id="ARBA00070705"/>
    </source>
</evidence>
<feature type="transmembrane region" description="Helical" evidence="14">
    <location>
        <begin position="53"/>
        <end position="78"/>
    </location>
</feature>
<keyword evidence="7 14" id="KW-0472">Membrane</keyword>
<accession>A0A6P3S075</accession>
<keyword evidence="3" id="KW-1003">Cell membrane</keyword>
<feature type="transmembrane region" description="Helical" evidence="14">
    <location>
        <begin position="90"/>
        <end position="113"/>
    </location>
</feature>
<comment type="subcellular location">
    <subcellularLocation>
        <location evidence="1">Cell membrane</location>
        <topology evidence="1">Multi-pass membrane protein</topology>
    </subcellularLocation>
    <subcellularLocation>
        <location evidence="11">Cytolytic granule membrane</location>
        <topology evidence="11">Multi-pass membrane protein</topology>
    </subcellularLocation>
</comment>
<dbReference type="Gene3D" id="1.20.140.150">
    <property type="match status" value="1"/>
</dbReference>
<dbReference type="PANTHER" id="PTHR10671:SF34">
    <property type="entry name" value="PROTEIN NKG7"/>
    <property type="match status" value="1"/>
</dbReference>
<dbReference type="PANTHER" id="PTHR10671">
    <property type="entry name" value="EPITHELIAL MEMBRANE PROTEIN-RELATED"/>
    <property type="match status" value="1"/>
</dbReference>
<sequence>MEPCRSLALLAGSLGLMCVVVALSTNFWFVAMGPTSSSHSGIWPTKGDEHPAGYIYVTQTFGILAALCGLVSMGLLVLSCVPSLSAPGRGPLVASIVAFAAAFSLTVAMAVYTSERWSQPRHPQIQTFFAWSFFLGWVSIPLLLSAGGLSLGAHCSGPRPGYDAL</sequence>
<organism evidence="15 16">
    <name type="scientific">Pteropus vampyrus</name>
    <name type="common">Large flying fox</name>
    <dbReference type="NCBI Taxonomy" id="132908"/>
    <lineage>
        <taxon>Eukaryota</taxon>
        <taxon>Metazoa</taxon>
        <taxon>Chordata</taxon>
        <taxon>Craniata</taxon>
        <taxon>Vertebrata</taxon>
        <taxon>Euteleostomi</taxon>
        <taxon>Mammalia</taxon>
        <taxon>Eutheria</taxon>
        <taxon>Laurasiatheria</taxon>
        <taxon>Chiroptera</taxon>
        <taxon>Yinpterochiroptera</taxon>
        <taxon>Pteropodoidea</taxon>
        <taxon>Pteropodidae</taxon>
        <taxon>Pteropodinae</taxon>
        <taxon>Pteropus</taxon>
    </lineage>
</organism>
<proteinExistence type="inferred from homology"/>
<keyword evidence="4 14" id="KW-0812">Transmembrane</keyword>
<dbReference type="InterPro" id="IPR004031">
    <property type="entry name" value="PMP22/EMP/MP20/Claudin"/>
</dbReference>
<evidence type="ECO:0000256" key="8">
    <source>
        <dbReference type="ARBA" id="ARBA00023198"/>
    </source>
</evidence>
<evidence type="ECO:0000256" key="3">
    <source>
        <dbReference type="ARBA" id="ARBA00022475"/>
    </source>
</evidence>
<dbReference type="CTD" id="4818"/>
<dbReference type="GeneID" id="105308571"/>
<keyword evidence="6 14" id="KW-1133">Transmembrane helix</keyword>
<dbReference type="AlphaFoldDB" id="A0A6P3S075"/>
<evidence type="ECO:0000313" key="15">
    <source>
        <dbReference type="Proteomes" id="UP000515202"/>
    </source>
</evidence>
<evidence type="ECO:0000256" key="4">
    <source>
        <dbReference type="ARBA" id="ARBA00022692"/>
    </source>
</evidence>
<comment type="similarity">
    <text evidence="2">Belongs to the PMP-22/EMP/MP20 family.</text>
</comment>
<evidence type="ECO:0000256" key="5">
    <source>
        <dbReference type="ARBA" id="ARBA00022852"/>
    </source>
</evidence>
<dbReference type="GO" id="GO:0042832">
    <property type="term" value="P:defense response to protozoan"/>
    <property type="evidence" value="ECO:0007669"/>
    <property type="project" value="UniProtKB-ARBA"/>
</dbReference>
<dbReference type="Pfam" id="PF00822">
    <property type="entry name" value="PMP22_Claudin"/>
    <property type="match status" value="1"/>
</dbReference>
<keyword evidence="8" id="KW-0395">Inflammatory response</keyword>
<keyword evidence="9" id="KW-0458">Lysosome</keyword>
<comment type="function">
    <text evidence="10">Regulates cytotoxic granule exocytosis in effector lymphocytes, thus acting as a critical mediator of inflammation in a broad range of infectious and non-infectious diseases. Essential for cytotoxic degranulation of natural killer (NK) cells and CD8(+) T-cells and for the activation of CD4(+) T-cells following infection. Plays a critical role in CD8(+) T-cell and NK cell-mediated cytolysis of target cells and contributes to the cytolytic activity via the perforin/granzyme pathway by enhancing exocytosis of LAMP1-carrying lytic granules. Contributes to NK cell-mediated control of cancer metastasis.</text>
</comment>
<gene>
    <name evidence="16" type="primary">NKG7</name>
</gene>
<evidence type="ECO:0000256" key="10">
    <source>
        <dbReference type="ARBA" id="ARBA00059714"/>
    </source>
</evidence>
<dbReference type="GO" id="GO:0005886">
    <property type="term" value="C:plasma membrane"/>
    <property type="evidence" value="ECO:0007669"/>
    <property type="project" value="UniProtKB-SubCell"/>
</dbReference>
<evidence type="ECO:0000256" key="9">
    <source>
        <dbReference type="ARBA" id="ARBA00023228"/>
    </source>
</evidence>
<dbReference type="KEGG" id="pvp:105308571"/>
<evidence type="ECO:0000256" key="6">
    <source>
        <dbReference type="ARBA" id="ARBA00022989"/>
    </source>
</evidence>
<dbReference type="Proteomes" id="UP000515202">
    <property type="component" value="Unplaced"/>
</dbReference>
<protein>
    <recommendedName>
        <fullName evidence="12">Protein NKG7</fullName>
    </recommendedName>
    <alternativeName>
        <fullName evidence="13">Natural killer cell protein 7</fullName>
    </alternativeName>
</protein>
<evidence type="ECO:0000256" key="2">
    <source>
        <dbReference type="ARBA" id="ARBA00006864"/>
    </source>
</evidence>
<feature type="transmembrane region" description="Helical" evidence="14">
    <location>
        <begin position="7"/>
        <end position="33"/>
    </location>
</feature>
<dbReference type="RefSeq" id="XP_011382874.1">
    <property type="nucleotide sequence ID" value="XM_011384572.2"/>
</dbReference>
<evidence type="ECO:0000256" key="11">
    <source>
        <dbReference type="ARBA" id="ARBA00060442"/>
    </source>
</evidence>
<reference evidence="16" key="1">
    <citation type="submission" date="2025-08" db="UniProtKB">
        <authorList>
            <consortium name="RefSeq"/>
        </authorList>
    </citation>
    <scope>IDENTIFICATION</scope>
    <source>
        <tissue evidence="16">Kidney</tissue>
    </source>
</reference>
<evidence type="ECO:0000256" key="1">
    <source>
        <dbReference type="ARBA" id="ARBA00004651"/>
    </source>
</evidence>
<name>A0A6P3S075_PTEVA</name>
<dbReference type="GO" id="GO:0031640">
    <property type="term" value="P:killing of cells of another organism"/>
    <property type="evidence" value="ECO:0007669"/>
    <property type="project" value="UniProtKB-KW"/>
</dbReference>
<dbReference type="InterPro" id="IPR050579">
    <property type="entry name" value="PMP-22/EMP/MP20-like"/>
</dbReference>
<keyword evidence="15" id="KW-1185">Reference proteome</keyword>
<evidence type="ECO:0000256" key="7">
    <source>
        <dbReference type="ARBA" id="ARBA00023136"/>
    </source>
</evidence>
<evidence type="ECO:0000313" key="16">
    <source>
        <dbReference type="RefSeq" id="XP_011382874.1"/>
    </source>
</evidence>
<dbReference type="GO" id="GO:0006954">
    <property type="term" value="P:inflammatory response"/>
    <property type="evidence" value="ECO:0007669"/>
    <property type="project" value="UniProtKB-KW"/>
</dbReference>
<dbReference type="OrthoDB" id="9427654at2759"/>
<feature type="transmembrane region" description="Helical" evidence="14">
    <location>
        <begin position="125"/>
        <end position="144"/>
    </location>
</feature>